<evidence type="ECO:0000256" key="7">
    <source>
        <dbReference type="ARBA" id="ARBA00022630"/>
    </source>
</evidence>
<dbReference type="InterPro" id="IPR050074">
    <property type="entry name" value="DHO_dehydrogenase"/>
</dbReference>
<keyword evidence="9 11" id="KW-0665">Pyrimidine biosynthesis</keyword>
<reference evidence="13" key="1">
    <citation type="journal article" date="2023" name="Int. J. Syst. Evol. Microbiol.">
        <title>Collibacillus ludicampi gen. nov., sp. nov., a new soil bacterium of the family Alicyclobacillaceae.</title>
        <authorList>
            <person name="Jojima T."/>
            <person name="Ioku Y."/>
            <person name="Fukuta Y."/>
            <person name="Shirasaka N."/>
            <person name="Matsumura Y."/>
            <person name="Mori M."/>
        </authorList>
    </citation>
    <scope>NUCLEOTIDE SEQUENCE</scope>
    <source>
        <strain evidence="13">TP075</strain>
    </source>
</reference>
<dbReference type="RefSeq" id="WP_282200939.1">
    <property type="nucleotide sequence ID" value="NZ_BOQE01000001.1"/>
</dbReference>
<comment type="subcellular location">
    <subcellularLocation>
        <location evidence="2 11">Cytoplasm</location>
    </subcellularLocation>
</comment>
<comment type="caution">
    <text evidence="13">The sequence shown here is derived from an EMBL/GenBank/DDBJ whole genome shotgun (WGS) entry which is preliminary data.</text>
</comment>
<dbReference type="FunFam" id="3.20.20.70:FF:000027">
    <property type="entry name" value="Dihydropyrimidine dehydrogenase [NADP(+)]"/>
    <property type="match status" value="1"/>
</dbReference>
<comment type="cofactor">
    <cofactor evidence="11">
        <name>FMN</name>
        <dbReference type="ChEBI" id="CHEBI:58210"/>
    </cofactor>
    <text evidence="11">Binds 1 FMN per subunit.</text>
</comment>
<feature type="binding site" evidence="11">
    <location>
        <begin position="46"/>
        <end position="47"/>
    </location>
    <ligand>
        <name>FMN</name>
        <dbReference type="ChEBI" id="CHEBI:58210"/>
    </ligand>
</feature>
<dbReference type="PANTHER" id="PTHR48109:SF1">
    <property type="entry name" value="DIHYDROOROTATE DEHYDROGENASE (FUMARATE)"/>
    <property type="match status" value="1"/>
</dbReference>
<sequence length="305" mass="32548">MSADLRCQLGRLSLKNPVMPASGCFDWYPEHDGPFHPDELGAVVLKSTTLQPRDGNIPIRLAETPSGMLNAIGIPSYGLEGFRTILREKWSRLKTPVIASISAFTPEEYAILARELGKEPTVAALEINLSCPNLEHGVIPAQDPVLLRECVEAVREATEAMIIAKLSPNVTDIVEMASISESAGADAICLINSIRGMEIDIWKKKPILGRGTGGLSGPAIKPIALAMVYEVCGAVKVPVIGVGGISRAEDAIAFLLAGASAVQVGTISFRDPLAMRKIITGIREYLDSEGYTSVTDIIGLARTDT</sequence>
<dbReference type="CDD" id="cd04740">
    <property type="entry name" value="DHOD_1B_like"/>
    <property type="match status" value="1"/>
</dbReference>
<gene>
    <name evidence="11" type="primary">pyrD</name>
    <name evidence="13" type="ORF">DNHGIG_35680</name>
</gene>
<dbReference type="InterPro" id="IPR024920">
    <property type="entry name" value="Dihydroorotate_DH_1"/>
</dbReference>
<protein>
    <recommendedName>
        <fullName evidence="11">Dihydroorotate dehydrogenase</fullName>
        <shortName evidence="11">DHOD</shortName>
        <shortName evidence="11">DHODase</shortName>
        <shortName evidence="11">DHOdehase</shortName>
        <ecNumber evidence="11">1.3.-.-</ecNumber>
    </recommendedName>
</protein>
<dbReference type="HAMAP" id="MF_00224">
    <property type="entry name" value="DHO_dh_type1"/>
    <property type="match status" value="1"/>
</dbReference>
<feature type="binding site" evidence="11">
    <location>
        <position position="22"/>
    </location>
    <ligand>
        <name>FMN</name>
        <dbReference type="ChEBI" id="CHEBI:58210"/>
    </ligand>
</feature>
<dbReference type="InterPro" id="IPR049622">
    <property type="entry name" value="Dihydroorotate_DH_I"/>
</dbReference>
<dbReference type="PANTHER" id="PTHR48109">
    <property type="entry name" value="DIHYDROOROTATE DEHYDROGENASE (QUINONE), MITOCHONDRIAL-RELATED"/>
    <property type="match status" value="1"/>
</dbReference>
<keyword evidence="8 11" id="KW-0288">FMN</keyword>
<feature type="domain" description="Dihydroorotate dehydrogenase catalytic" evidence="12">
    <location>
        <begin position="8"/>
        <end position="286"/>
    </location>
</feature>
<keyword evidence="14" id="KW-1185">Reference proteome</keyword>
<dbReference type="InterPro" id="IPR012135">
    <property type="entry name" value="Dihydroorotate_DH_1_2"/>
</dbReference>
<dbReference type="Proteomes" id="UP001057291">
    <property type="component" value="Unassembled WGS sequence"/>
</dbReference>
<accession>A0AAV4LJR7</accession>
<dbReference type="EC" id="1.3.-.-" evidence="11"/>
<dbReference type="InterPro" id="IPR033888">
    <property type="entry name" value="DHOD_1B"/>
</dbReference>
<evidence type="ECO:0000259" key="12">
    <source>
        <dbReference type="Pfam" id="PF01180"/>
    </source>
</evidence>
<feature type="binding site" evidence="11">
    <location>
        <begin position="70"/>
        <end position="74"/>
    </location>
    <ligand>
        <name>substrate</name>
    </ligand>
</feature>
<evidence type="ECO:0000256" key="3">
    <source>
        <dbReference type="ARBA" id="ARBA00004725"/>
    </source>
</evidence>
<comment type="caution">
    <text evidence="11">Lacks conserved residue(s) required for the propagation of feature annotation.</text>
</comment>
<organism evidence="13 14">
    <name type="scientific">Collibacillus ludicampi</name>
    <dbReference type="NCBI Taxonomy" id="2771369"/>
    <lineage>
        <taxon>Bacteria</taxon>
        <taxon>Bacillati</taxon>
        <taxon>Bacillota</taxon>
        <taxon>Bacilli</taxon>
        <taxon>Bacillales</taxon>
        <taxon>Alicyclobacillaceae</taxon>
        <taxon>Collibacillus</taxon>
    </lineage>
</organism>
<comment type="catalytic activity">
    <reaction evidence="1">
        <text>(S)-dihydroorotate + fumarate = orotate + succinate</text>
        <dbReference type="Rhea" id="RHEA:30059"/>
        <dbReference type="ChEBI" id="CHEBI:29806"/>
        <dbReference type="ChEBI" id="CHEBI:30031"/>
        <dbReference type="ChEBI" id="CHEBI:30839"/>
        <dbReference type="ChEBI" id="CHEBI:30864"/>
        <dbReference type="EC" id="1.3.98.1"/>
    </reaction>
</comment>
<feature type="active site" description="Nucleophile" evidence="11">
    <location>
        <position position="131"/>
    </location>
</feature>
<comment type="subunit">
    <text evidence="5">Homodimer.</text>
</comment>
<feature type="binding site" evidence="11">
    <location>
        <begin position="192"/>
        <end position="193"/>
    </location>
    <ligand>
        <name>substrate</name>
    </ligand>
</feature>
<feature type="binding site" evidence="11">
    <location>
        <position position="217"/>
    </location>
    <ligand>
        <name>FMN</name>
        <dbReference type="ChEBI" id="CHEBI:58210"/>
    </ligand>
</feature>
<dbReference type="GO" id="GO:0005737">
    <property type="term" value="C:cytoplasm"/>
    <property type="evidence" value="ECO:0007669"/>
    <property type="project" value="UniProtKB-SubCell"/>
</dbReference>
<evidence type="ECO:0000256" key="5">
    <source>
        <dbReference type="ARBA" id="ARBA00011738"/>
    </source>
</evidence>
<feature type="binding site" evidence="11">
    <location>
        <position position="165"/>
    </location>
    <ligand>
        <name>FMN</name>
        <dbReference type="ChEBI" id="CHEBI:58210"/>
    </ligand>
</feature>
<comment type="function">
    <text evidence="11">Catalyzes the conversion of dihydroorotate to orotate.</text>
</comment>
<evidence type="ECO:0000256" key="2">
    <source>
        <dbReference type="ARBA" id="ARBA00004496"/>
    </source>
</evidence>
<dbReference type="SUPFAM" id="SSF51395">
    <property type="entry name" value="FMN-linked oxidoreductases"/>
    <property type="match status" value="1"/>
</dbReference>
<name>A0AAV4LJR7_9BACL</name>
<dbReference type="EMBL" id="BOQE01000001">
    <property type="protein sequence ID" value="GIM48019.1"/>
    <property type="molecule type" value="Genomic_DNA"/>
</dbReference>
<feature type="binding site" evidence="11">
    <location>
        <position position="128"/>
    </location>
    <ligand>
        <name>substrate</name>
    </ligand>
</feature>
<dbReference type="PIRSF" id="PIRSF000164">
    <property type="entry name" value="DHO_oxidase"/>
    <property type="match status" value="1"/>
</dbReference>
<keyword evidence="7 11" id="KW-0285">Flavoprotein</keyword>
<proteinExistence type="inferred from homology"/>
<evidence type="ECO:0000256" key="1">
    <source>
        <dbReference type="ARBA" id="ARBA00001694"/>
    </source>
</evidence>
<evidence type="ECO:0000256" key="6">
    <source>
        <dbReference type="ARBA" id="ARBA00022490"/>
    </source>
</evidence>
<evidence type="ECO:0000256" key="10">
    <source>
        <dbReference type="ARBA" id="ARBA00023002"/>
    </source>
</evidence>
<evidence type="ECO:0000256" key="4">
    <source>
        <dbReference type="ARBA" id="ARBA00008008"/>
    </source>
</evidence>
<dbReference type="GO" id="GO:1990663">
    <property type="term" value="F:dihydroorotate dehydrogenase (fumarate) activity"/>
    <property type="evidence" value="ECO:0007669"/>
    <property type="project" value="UniProtKB-EC"/>
</dbReference>
<feature type="binding site" evidence="11">
    <location>
        <position position="128"/>
    </location>
    <ligand>
        <name>FMN</name>
        <dbReference type="ChEBI" id="CHEBI:58210"/>
    </ligand>
</feature>
<feature type="binding site" evidence="11">
    <location>
        <begin position="243"/>
        <end position="244"/>
    </location>
    <ligand>
        <name>FMN</name>
        <dbReference type="ChEBI" id="CHEBI:58210"/>
    </ligand>
</feature>
<dbReference type="NCBIfam" id="NF005574">
    <property type="entry name" value="PRK07259.1"/>
    <property type="match status" value="1"/>
</dbReference>
<dbReference type="InterPro" id="IPR005720">
    <property type="entry name" value="Dihydroorotate_DH_cat"/>
</dbReference>
<feature type="binding site" evidence="11">
    <location>
        <begin position="265"/>
        <end position="266"/>
    </location>
    <ligand>
        <name>FMN</name>
        <dbReference type="ChEBI" id="CHEBI:58210"/>
    </ligand>
</feature>
<dbReference type="InterPro" id="IPR013785">
    <property type="entry name" value="Aldolase_TIM"/>
</dbReference>
<dbReference type="NCBIfam" id="TIGR01037">
    <property type="entry name" value="pyrD_sub1_fam"/>
    <property type="match status" value="1"/>
</dbReference>
<dbReference type="Gene3D" id="3.20.20.70">
    <property type="entry name" value="Aldolase class I"/>
    <property type="match status" value="1"/>
</dbReference>
<comment type="similarity">
    <text evidence="4 11">Belongs to the dihydroorotate dehydrogenase family. Type 1 subfamily.</text>
</comment>
<comment type="pathway">
    <text evidence="3 11">Pyrimidine metabolism; UMP biosynthesis via de novo pathway.</text>
</comment>
<evidence type="ECO:0000256" key="8">
    <source>
        <dbReference type="ARBA" id="ARBA00022643"/>
    </source>
</evidence>
<keyword evidence="6 11" id="KW-0963">Cytoplasm</keyword>
<evidence type="ECO:0000256" key="11">
    <source>
        <dbReference type="HAMAP-Rule" id="MF_00224"/>
    </source>
</evidence>
<dbReference type="GO" id="GO:0006207">
    <property type="term" value="P:'de novo' pyrimidine nucleobase biosynthetic process"/>
    <property type="evidence" value="ECO:0007669"/>
    <property type="project" value="TreeGrafter"/>
</dbReference>
<dbReference type="GO" id="GO:0044205">
    <property type="term" value="P:'de novo' UMP biosynthetic process"/>
    <property type="evidence" value="ECO:0007669"/>
    <property type="project" value="UniProtKB-UniRule"/>
</dbReference>
<evidence type="ECO:0000313" key="13">
    <source>
        <dbReference type="EMBL" id="GIM48019.1"/>
    </source>
</evidence>
<dbReference type="Pfam" id="PF01180">
    <property type="entry name" value="DHO_dh"/>
    <property type="match status" value="1"/>
</dbReference>
<comment type="catalytic activity">
    <reaction evidence="11">
        <text>(S)-dihydroorotate + A = orotate + AH2</text>
        <dbReference type="Rhea" id="RHEA:18073"/>
        <dbReference type="ChEBI" id="CHEBI:13193"/>
        <dbReference type="ChEBI" id="CHEBI:17499"/>
        <dbReference type="ChEBI" id="CHEBI:30839"/>
        <dbReference type="ChEBI" id="CHEBI:30864"/>
    </reaction>
</comment>
<feature type="binding site" evidence="11">
    <location>
        <position position="191"/>
    </location>
    <ligand>
        <name>FMN</name>
        <dbReference type="ChEBI" id="CHEBI:58210"/>
    </ligand>
</feature>
<evidence type="ECO:0000313" key="14">
    <source>
        <dbReference type="Proteomes" id="UP001057291"/>
    </source>
</evidence>
<evidence type="ECO:0000256" key="9">
    <source>
        <dbReference type="ARBA" id="ARBA00022975"/>
    </source>
</evidence>
<feature type="binding site" evidence="11">
    <location>
        <position position="46"/>
    </location>
    <ligand>
        <name>substrate</name>
    </ligand>
</feature>
<dbReference type="AlphaFoldDB" id="A0AAV4LJR7"/>
<keyword evidence="10 11" id="KW-0560">Oxidoreductase</keyword>